<dbReference type="InterPro" id="IPR036388">
    <property type="entry name" value="WH-like_DNA-bd_sf"/>
</dbReference>
<dbReference type="AlphaFoldDB" id="A0AAW0RC22"/>
<sequence length="72" mass="7814">MYGSAQNRGVRPSKHVDASKSVVRRALQALEKLGVIETNEETGGRSVTPSGQRDLDRMAQAVLEEAENTDSD</sequence>
<dbReference type="GO" id="GO:0003723">
    <property type="term" value="F:RNA binding"/>
    <property type="evidence" value="ECO:0007669"/>
    <property type="project" value="TreeGrafter"/>
</dbReference>
<dbReference type="GO" id="GO:0022627">
    <property type="term" value="C:cytosolic small ribosomal subunit"/>
    <property type="evidence" value="ECO:0007669"/>
    <property type="project" value="TreeGrafter"/>
</dbReference>
<comment type="similarity">
    <text evidence="1">Belongs to the eukaryotic ribosomal protein eS19 family.</text>
</comment>
<dbReference type="EMBL" id="JAQQWP010000001">
    <property type="protein sequence ID" value="KAK8132431.1"/>
    <property type="molecule type" value="Genomic_DNA"/>
</dbReference>
<dbReference type="InterPro" id="IPR036390">
    <property type="entry name" value="WH_DNA-bd_sf"/>
</dbReference>
<keyword evidence="2 4" id="KW-0689">Ribosomal protein</keyword>
<evidence type="ECO:0000256" key="2">
    <source>
        <dbReference type="ARBA" id="ARBA00022980"/>
    </source>
</evidence>
<dbReference type="GO" id="GO:0000028">
    <property type="term" value="P:ribosomal small subunit assembly"/>
    <property type="evidence" value="ECO:0007669"/>
    <property type="project" value="TreeGrafter"/>
</dbReference>
<proteinExistence type="inferred from homology"/>
<evidence type="ECO:0000256" key="1">
    <source>
        <dbReference type="ARBA" id="ARBA00010014"/>
    </source>
</evidence>
<evidence type="ECO:0000313" key="5">
    <source>
        <dbReference type="Proteomes" id="UP001392437"/>
    </source>
</evidence>
<dbReference type="SUPFAM" id="SSF46785">
    <property type="entry name" value="Winged helix' DNA-binding domain"/>
    <property type="match status" value="1"/>
</dbReference>
<reference evidence="4 5" key="1">
    <citation type="submission" date="2023-01" db="EMBL/GenBank/DDBJ databases">
        <title>Analysis of 21 Apiospora genomes using comparative genomics revels a genus with tremendous synthesis potential of carbohydrate active enzymes and secondary metabolites.</title>
        <authorList>
            <person name="Sorensen T."/>
        </authorList>
    </citation>
    <scope>NUCLEOTIDE SEQUENCE [LARGE SCALE GENOMIC DNA]</scope>
    <source>
        <strain evidence="4 5">CBS 117206</strain>
    </source>
</reference>
<dbReference type="Gene3D" id="1.10.10.10">
    <property type="entry name" value="Winged helix-like DNA-binding domain superfamily/Winged helix DNA-binding domain"/>
    <property type="match status" value="1"/>
</dbReference>
<dbReference type="PANTHER" id="PTHR11710">
    <property type="entry name" value="40S RIBOSOMAL PROTEIN S19"/>
    <property type="match status" value="1"/>
</dbReference>
<dbReference type="GO" id="GO:0006412">
    <property type="term" value="P:translation"/>
    <property type="evidence" value="ECO:0007669"/>
    <property type="project" value="InterPro"/>
</dbReference>
<dbReference type="PROSITE" id="PS00628">
    <property type="entry name" value="RIBOSOMAL_S19E"/>
    <property type="match status" value="1"/>
</dbReference>
<comment type="caution">
    <text evidence="4">The sequence shown here is derived from an EMBL/GenBank/DDBJ whole genome shotgun (WGS) entry which is preliminary data.</text>
</comment>
<keyword evidence="5" id="KW-1185">Reference proteome</keyword>
<organism evidence="4 5">
    <name type="scientific">Apiospora kogelbergensis</name>
    <dbReference type="NCBI Taxonomy" id="1337665"/>
    <lineage>
        <taxon>Eukaryota</taxon>
        <taxon>Fungi</taxon>
        <taxon>Dikarya</taxon>
        <taxon>Ascomycota</taxon>
        <taxon>Pezizomycotina</taxon>
        <taxon>Sordariomycetes</taxon>
        <taxon>Xylariomycetidae</taxon>
        <taxon>Amphisphaeriales</taxon>
        <taxon>Apiosporaceae</taxon>
        <taxon>Apiospora</taxon>
    </lineage>
</organism>
<dbReference type="GO" id="GO:0003735">
    <property type="term" value="F:structural constituent of ribosome"/>
    <property type="evidence" value="ECO:0007669"/>
    <property type="project" value="InterPro"/>
</dbReference>
<dbReference type="InterPro" id="IPR001266">
    <property type="entry name" value="Ribosomal_eS19"/>
</dbReference>
<keyword evidence="3" id="KW-0687">Ribonucleoprotein</keyword>
<dbReference type="SMART" id="SM01413">
    <property type="entry name" value="Ribosomal_S19e"/>
    <property type="match status" value="1"/>
</dbReference>
<dbReference type="PANTHER" id="PTHR11710:SF0">
    <property type="entry name" value="40S RIBOSOMAL PROTEIN S19"/>
    <property type="match status" value="1"/>
</dbReference>
<gene>
    <name evidence="4" type="ORF">PG999_000604</name>
</gene>
<dbReference type="Proteomes" id="UP001392437">
    <property type="component" value="Unassembled WGS sequence"/>
</dbReference>
<dbReference type="InterPro" id="IPR018277">
    <property type="entry name" value="Ribosomal_eS19_CS"/>
</dbReference>
<evidence type="ECO:0000313" key="4">
    <source>
        <dbReference type="EMBL" id="KAK8132431.1"/>
    </source>
</evidence>
<dbReference type="Pfam" id="PF01090">
    <property type="entry name" value="Ribosomal_S19e"/>
    <property type="match status" value="1"/>
</dbReference>
<accession>A0AAW0RC22</accession>
<evidence type="ECO:0000256" key="3">
    <source>
        <dbReference type="ARBA" id="ARBA00023274"/>
    </source>
</evidence>
<protein>
    <submittedName>
        <fullName evidence="4">40S ribosomal protein S19</fullName>
    </submittedName>
</protein>
<name>A0AAW0RC22_9PEZI</name>